<dbReference type="OMA" id="FHGKEVY"/>
<dbReference type="InParanoid" id="A0A671FB19"/>
<evidence type="ECO:0000313" key="2">
    <source>
        <dbReference type="Proteomes" id="UP000472240"/>
    </source>
</evidence>
<dbReference type="AlphaFoldDB" id="A0A671FB19"/>
<sequence>VVPFPIVGFLLSGFHFDGARAHVKQQVQVAVKEFHGKEVHLGVLLAPSILPLLGLAMSEEDQTVGLGGAEVEGDGTHAFGVPLGQADISLWGLKVDGVQCGHILTLEYNFAIDFHLGIPNPGQARQLQTDVIILINNLSKAKQVPYESILQTVTIHRPLGTQEKGPRRGFRTP</sequence>
<reference evidence="1 2" key="1">
    <citation type="journal article" date="2015" name="Annu Rev Anim Biosci">
        <title>The Genome 10K Project: a way forward.</title>
        <authorList>
            <person name="Koepfli K.P."/>
            <person name="Paten B."/>
            <person name="O'Brien S.J."/>
            <person name="Koepfli K.P."/>
            <person name="Paten B."/>
            <person name="Antunes A."/>
            <person name="Belov K."/>
            <person name="Bustamante C."/>
            <person name="Castoe T.A."/>
            <person name="Clawson H."/>
            <person name="Crawford A.J."/>
            <person name="Diekhans M."/>
            <person name="Distel D."/>
            <person name="Durbin R."/>
            <person name="Earl D."/>
            <person name="Fujita M.K."/>
            <person name="Gamble T."/>
            <person name="Georges A."/>
            <person name="Gemmell N."/>
            <person name="Gilbert M.T."/>
            <person name="Graves J.M."/>
            <person name="Green R.E."/>
            <person name="Hickey G."/>
            <person name="Jarvis E.D."/>
            <person name="Johnson W."/>
            <person name="Komissarov A."/>
            <person name="Korf I."/>
            <person name="Kuhn R."/>
            <person name="Larkin D.M."/>
            <person name="Lewin H."/>
            <person name="Lopez J.V."/>
            <person name="Ma J."/>
            <person name="Marques-Bonet T."/>
            <person name="Miller W."/>
            <person name="Murphy R."/>
            <person name="Pevzner P."/>
            <person name="Shapiro B."/>
            <person name="Steiner C."/>
            <person name="Tamazian G."/>
            <person name="Venkatesh B."/>
            <person name="Wang J."/>
            <person name="Wayne R."/>
            <person name="Wiley E."/>
            <person name="Yang H."/>
            <person name="Zhang G."/>
            <person name="Haussler D."/>
            <person name="Ryder O."/>
            <person name="O'Brien S.J."/>
        </authorList>
    </citation>
    <scope>NUCLEOTIDE SEQUENCE</scope>
</reference>
<dbReference type="Proteomes" id="UP000472240">
    <property type="component" value="Chromosome 6"/>
</dbReference>
<reference evidence="1 2" key="2">
    <citation type="journal article" date="2018" name="Annu Rev Anim Biosci">
        <title>Bat Biology, Genomes, and the Bat1K Project: To Generate Chromosome-Level Genomes for All Living Bat Species.</title>
        <authorList>
            <person name="Teeling E.C."/>
            <person name="Vernes S.C."/>
            <person name="Davalos L.M."/>
            <person name="Ray D.A."/>
            <person name="Gilbert M.T.P."/>
            <person name="Myers E."/>
        </authorList>
    </citation>
    <scope>NUCLEOTIDE SEQUENCE</scope>
</reference>
<proteinExistence type="predicted"/>
<evidence type="ECO:0000313" key="1">
    <source>
        <dbReference type="Ensembl" id="ENSRFEP00010020983.1"/>
    </source>
</evidence>
<reference evidence="2" key="3">
    <citation type="submission" date="2018-12" db="EMBL/GenBank/DDBJ databases">
        <title>G10K-VGP greater horseshoe bat female genome, primary haplotype.</title>
        <authorList>
            <person name="Teeling E."/>
            <person name="Myers G."/>
            <person name="Vernes S."/>
            <person name="Pippel M."/>
            <person name="Winkler S."/>
            <person name="Fedrigo O."/>
            <person name="Rhie A."/>
            <person name="Koren S."/>
            <person name="Phillippy A."/>
            <person name="Lewin H."/>
            <person name="Damas J."/>
            <person name="Howe K."/>
            <person name="Mountcastle J."/>
            <person name="Jarvis E.D."/>
        </authorList>
    </citation>
    <scope>NUCLEOTIDE SEQUENCE [LARGE SCALE GENOMIC DNA]</scope>
</reference>
<protein>
    <submittedName>
        <fullName evidence="1">Uncharacterized protein</fullName>
    </submittedName>
</protein>
<dbReference type="Ensembl" id="ENSRFET00010022853.1">
    <property type="protein sequence ID" value="ENSRFEP00010020983.1"/>
    <property type="gene ID" value="ENSRFEG00010014112.1"/>
</dbReference>
<dbReference type="GeneTree" id="ENSGT00960000186719"/>
<accession>A0A671FB19</accession>
<organism evidence="1 2">
    <name type="scientific">Rhinolophus ferrumequinum</name>
    <name type="common">Greater horseshoe bat</name>
    <dbReference type="NCBI Taxonomy" id="59479"/>
    <lineage>
        <taxon>Eukaryota</taxon>
        <taxon>Metazoa</taxon>
        <taxon>Chordata</taxon>
        <taxon>Craniata</taxon>
        <taxon>Vertebrata</taxon>
        <taxon>Euteleostomi</taxon>
        <taxon>Mammalia</taxon>
        <taxon>Eutheria</taxon>
        <taxon>Laurasiatheria</taxon>
        <taxon>Chiroptera</taxon>
        <taxon>Yinpterochiroptera</taxon>
        <taxon>Rhinolophoidea</taxon>
        <taxon>Rhinolophidae</taxon>
        <taxon>Rhinolophinae</taxon>
        <taxon>Rhinolophus</taxon>
    </lineage>
</organism>
<keyword evidence="2" id="KW-1185">Reference proteome</keyword>
<reference evidence="1" key="5">
    <citation type="submission" date="2025-09" db="UniProtKB">
        <authorList>
            <consortium name="Ensembl"/>
        </authorList>
    </citation>
    <scope>IDENTIFICATION</scope>
</reference>
<reference evidence="1" key="4">
    <citation type="submission" date="2025-08" db="UniProtKB">
        <authorList>
            <consortium name="Ensembl"/>
        </authorList>
    </citation>
    <scope>IDENTIFICATION</scope>
</reference>
<name>A0A671FB19_RHIFE</name>